<feature type="transmembrane region" description="Helical" evidence="6">
    <location>
        <begin position="169"/>
        <end position="188"/>
    </location>
</feature>
<sequence>MACKGCLECLLKLLNFLLTLVGLAMIGYGIYLFVEYTRADDSVALVSTLSDDQGLTRLGRPMLMAVSLSDNILDKLPKACSANNSDDDCVVVFVEMSVETGKAWFIYLFVAVGVILFIISCFGCIGAATRNGCCLTCVSYFTFEIPPDKTGDFDMLYDFLKEKWNIVKWVALGIVILEALIFLLALLVRAANRPLEYDSDDELIAPRQQNRQPLLNRPPAPATGVPVAGTLDQRQSRNDAWSTRMREKPSESHFPVSGSDSTAVLVSVLCCMETSMGSIHPSSRTTHLSRTGSSQCLRNLLRKGVVAPSCDDLMDLV</sequence>
<evidence type="ECO:0000256" key="2">
    <source>
        <dbReference type="ARBA" id="ARBA00022692"/>
    </source>
</evidence>
<comment type="subcellular location">
    <subcellularLocation>
        <location evidence="1">Membrane</location>
        <topology evidence="1">Multi-pass membrane protein</topology>
    </subcellularLocation>
</comment>
<dbReference type="GO" id="GO:0016020">
    <property type="term" value="C:membrane"/>
    <property type="evidence" value="ECO:0007669"/>
    <property type="project" value="UniProtKB-SubCell"/>
</dbReference>
<dbReference type="EMBL" id="JAAWWB010000005">
    <property type="protein sequence ID" value="KAG6782456.1"/>
    <property type="molecule type" value="Genomic_DNA"/>
</dbReference>
<proteinExistence type="predicted"/>
<feature type="transmembrane region" description="Helical" evidence="6">
    <location>
        <begin position="12"/>
        <end position="34"/>
    </location>
</feature>
<protein>
    <recommendedName>
        <fullName evidence="9">Tobamovirus multiplication protein 2A</fullName>
    </recommendedName>
</protein>
<name>A0A8X8A8V0_POPTO</name>
<organism evidence="7 8">
    <name type="scientific">Populus tomentosa</name>
    <name type="common">Chinese white poplar</name>
    <dbReference type="NCBI Taxonomy" id="118781"/>
    <lineage>
        <taxon>Eukaryota</taxon>
        <taxon>Viridiplantae</taxon>
        <taxon>Streptophyta</taxon>
        <taxon>Embryophyta</taxon>
        <taxon>Tracheophyta</taxon>
        <taxon>Spermatophyta</taxon>
        <taxon>Magnoliopsida</taxon>
        <taxon>eudicotyledons</taxon>
        <taxon>Gunneridae</taxon>
        <taxon>Pentapetalae</taxon>
        <taxon>rosids</taxon>
        <taxon>fabids</taxon>
        <taxon>Malpighiales</taxon>
        <taxon>Salicaceae</taxon>
        <taxon>Saliceae</taxon>
        <taxon>Populus</taxon>
    </lineage>
</organism>
<dbReference type="OrthoDB" id="432835at2759"/>
<keyword evidence="8" id="KW-1185">Reference proteome</keyword>
<feature type="region of interest" description="Disordered" evidence="5">
    <location>
        <begin position="209"/>
        <end position="239"/>
    </location>
</feature>
<evidence type="ECO:0000256" key="3">
    <source>
        <dbReference type="ARBA" id="ARBA00022989"/>
    </source>
</evidence>
<keyword evidence="4 6" id="KW-0472">Membrane</keyword>
<evidence type="ECO:0000256" key="5">
    <source>
        <dbReference type="SAM" id="MobiDB-lite"/>
    </source>
</evidence>
<evidence type="ECO:0000256" key="4">
    <source>
        <dbReference type="ARBA" id="ARBA00023136"/>
    </source>
</evidence>
<gene>
    <name evidence="7" type="ORF">POTOM_011857</name>
</gene>
<accession>A0A8X8A8V0</accession>
<evidence type="ECO:0000256" key="1">
    <source>
        <dbReference type="ARBA" id="ARBA00004141"/>
    </source>
</evidence>
<dbReference type="Proteomes" id="UP000886885">
    <property type="component" value="Chromosome 3A"/>
</dbReference>
<evidence type="ECO:0008006" key="9">
    <source>
        <dbReference type="Google" id="ProtNLM"/>
    </source>
</evidence>
<evidence type="ECO:0000313" key="7">
    <source>
        <dbReference type="EMBL" id="KAG6782456.1"/>
    </source>
</evidence>
<feature type="transmembrane region" description="Helical" evidence="6">
    <location>
        <begin position="104"/>
        <end position="125"/>
    </location>
</feature>
<comment type="caution">
    <text evidence="7">The sequence shown here is derived from an EMBL/GenBank/DDBJ whole genome shotgun (WGS) entry which is preliminary data.</text>
</comment>
<evidence type="ECO:0000256" key="6">
    <source>
        <dbReference type="SAM" id="Phobius"/>
    </source>
</evidence>
<dbReference type="PANTHER" id="PTHR19282">
    <property type="entry name" value="TETRASPANIN"/>
    <property type="match status" value="1"/>
</dbReference>
<dbReference type="PANTHER" id="PTHR19282:SF518">
    <property type="entry name" value="TOBAMOVIRUS MULTIPLICATION PROTEIN 2A"/>
    <property type="match status" value="1"/>
</dbReference>
<dbReference type="InterPro" id="IPR018499">
    <property type="entry name" value="Tetraspanin/Peripherin"/>
</dbReference>
<keyword evidence="3 6" id="KW-1133">Transmembrane helix</keyword>
<reference evidence="7" key="1">
    <citation type="journal article" date="2020" name="bioRxiv">
        <title>Hybrid origin of Populus tomentosa Carr. identified through genome sequencing and phylogenomic analysis.</title>
        <authorList>
            <person name="An X."/>
            <person name="Gao K."/>
            <person name="Chen Z."/>
            <person name="Li J."/>
            <person name="Yang X."/>
            <person name="Yang X."/>
            <person name="Zhou J."/>
            <person name="Guo T."/>
            <person name="Zhao T."/>
            <person name="Huang S."/>
            <person name="Miao D."/>
            <person name="Khan W.U."/>
            <person name="Rao P."/>
            <person name="Ye M."/>
            <person name="Lei B."/>
            <person name="Liao W."/>
            <person name="Wang J."/>
            <person name="Ji L."/>
            <person name="Li Y."/>
            <person name="Guo B."/>
            <person name="Mustafa N.S."/>
            <person name="Li S."/>
            <person name="Yun Q."/>
            <person name="Keller S.R."/>
            <person name="Mao J."/>
            <person name="Zhang R."/>
            <person name="Strauss S.H."/>
        </authorList>
    </citation>
    <scope>NUCLEOTIDE SEQUENCE</scope>
    <source>
        <strain evidence="7">GM15</strain>
        <tissue evidence="7">Leaf</tissue>
    </source>
</reference>
<keyword evidence="2 6" id="KW-0812">Transmembrane</keyword>
<dbReference type="AlphaFoldDB" id="A0A8X8A8V0"/>
<evidence type="ECO:0000313" key="8">
    <source>
        <dbReference type="Proteomes" id="UP000886885"/>
    </source>
</evidence>